<feature type="compositionally biased region" description="Polar residues" evidence="1">
    <location>
        <begin position="197"/>
        <end position="221"/>
    </location>
</feature>
<evidence type="ECO:0000313" key="4">
    <source>
        <dbReference type="Proteomes" id="UP001482620"/>
    </source>
</evidence>
<accession>A0ABV0U639</accession>
<dbReference type="Pfam" id="PF23415">
    <property type="entry name" value="MAPB1_N"/>
    <property type="match status" value="1"/>
</dbReference>
<evidence type="ECO:0000313" key="3">
    <source>
        <dbReference type="EMBL" id="MEQ2240526.1"/>
    </source>
</evidence>
<feature type="region of interest" description="Disordered" evidence="1">
    <location>
        <begin position="186"/>
        <end position="221"/>
    </location>
</feature>
<name>A0ABV0U639_9TELE</name>
<protein>
    <recommendedName>
        <fullName evidence="2">Microtubule-associated protein 1B/S N-terminal domain-containing protein</fullName>
    </recommendedName>
</protein>
<evidence type="ECO:0000256" key="1">
    <source>
        <dbReference type="SAM" id="MobiDB-lite"/>
    </source>
</evidence>
<comment type="caution">
    <text evidence="3">The sequence shown here is derived from an EMBL/GenBank/DDBJ whole genome shotgun (WGS) entry which is preliminary data.</text>
</comment>
<sequence>MVLTLDAVVMEMEESSASTGGTVTMEIFSAGPGSVERAEPEECVWQACDGAAFRRRNYRMLIVIGEISTDHHLEAARKQIIQGLLSWNVDLSVCNLNEELQLFRTRHTAQFSPQVKGNISSCRMKHLTVVPVGCERSHWRNPGRKNGHGGLLNRRNMSPITHRRLASLPVTLWLLLACALNTNAPAGRGVRSHHGRQTQTQRAQRKSNPLHLNNTVSSVFK</sequence>
<dbReference type="InterPro" id="IPR026074">
    <property type="entry name" value="MAP1"/>
</dbReference>
<organism evidence="3 4">
    <name type="scientific">Ilyodon furcidens</name>
    <name type="common">goldbreast splitfin</name>
    <dbReference type="NCBI Taxonomy" id="33524"/>
    <lineage>
        <taxon>Eukaryota</taxon>
        <taxon>Metazoa</taxon>
        <taxon>Chordata</taxon>
        <taxon>Craniata</taxon>
        <taxon>Vertebrata</taxon>
        <taxon>Euteleostomi</taxon>
        <taxon>Actinopterygii</taxon>
        <taxon>Neopterygii</taxon>
        <taxon>Teleostei</taxon>
        <taxon>Neoteleostei</taxon>
        <taxon>Acanthomorphata</taxon>
        <taxon>Ovalentaria</taxon>
        <taxon>Atherinomorphae</taxon>
        <taxon>Cyprinodontiformes</taxon>
        <taxon>Goodeidae</taxon>
        <taxon>Ilyodon</taxon>
    </lineage>
</organism>
<dbReference type="EMBL" id="JAHRIQ010059353">
    <property type="protein sequence ID" value="MEQ2240526.1"/>
    <property type="molecule type" value="Genomic_DNA"/>
</dbReference>
<dbReference type="PANTHER" id="PTHR13843">
    <property type="entry name" value="MICROTUBULE-ASSOCIATED PROTEIN"/>
    <property type="match status" value="1"/>
</dbReference>
<keyword evidence="4" id="KW-1185">Reference proteome</keyword>
<proteinExistence type="predicted"/>
<gene>
    <name evidence="3" type="ORF">ILYODFUR_015949</name>
</gene>
<reference evidence="3 4" key="1">
    <citation type="submission" date="2021-06" db="EMBL/GenBank/DDBJ databases">
        <authorList>
            <person name="Palmer J.M."/>
        </authorList>
    </citation>
    <scope>NUCLEOTIDE SEQUENCE [LARGE SCALE GENOMIC DNA]</scope>
    <source>
        <strain evidence="4">if_2019</strain>
        <tissue evidence="3">Muscle</tissue>
    </source>
</reference>
<dbReference type="Proteomes" id="UP001482620">
    <property type="component" value="Unassembled WGS sequence"/>
</dbReference>
<evidence type="ECO:0000259" key="2">
    <source>
        <dbReference type="Pfam" id="PF23415"/>
    </source>
</evidence>
<dbReference type="InterPro" id="IPR056617">
    <property type="entry name" value="MAP1B/S_N"/>
</dbReference>
<dbReference type="PANTHER" id="PTHR13843:SF6">
    <property type="entry name" value="MICROTUBULE-ASSOCIATED PROTEIN 1A"/>
    <property type="match status" value="1"/>
</dbReference>
<feature type="domain" description="Microtubule-associated protein 1B/S N-terminal" evidence="2">
    <location>
        <begin position="60"/>
        <end position="118"/>
    </location>
</feature>